<dbReference type="SMART" id="SM00308">
    <property type="entry name" value="LH2"/>
    <property type="match status" value="1"/>
</dbReference>
<proteinExistence type="inferred from homology"/>
<feature type="transmembrane region" description="Helical" evidence="9">
    <location>
        <begin position="2966"/>
        <end position="2988"/>
    </location>
</feature>
<dbReference type="InterPro" id="IPR016186">
    <property type="entry name" value="C-type_lectin-like/link_sf"/>
</dbReference>
<feature type="transmembrane region" description="Helical" evidence="9">
    <location>
        <begin position="3709"/>
        <end position="3730"/>
    </location>
</feature>
<protein>
    <submittedName>
        <fullName evidence="15">Polycystin-1</fullName>
    </submittedName>
</protein>
<evidence type="ECO:0000256" key="9">
    <source>
        <dbReference type="SAM" id="Phobius"/>
    </source>
</evidence>
<comment type="caution">
    <text evidence="7">Lacks conserved residue(s) required for the propagation of feature annotation.</text>
</comment>
<feature type="domain" description="PKD" evidence="12">
    <location>
        <begin position="671"/>
        <end position="731"/>
    </location>
</feature>
<evidence type="ECO:0000256" key="8">
    <source>
        <dbReference type="SAM" id="MobiDB-lite"/>
    </source>
</evidence>
<feature type="transmembrane region" description="Helical" evidence="9">
    <location>
        <begin position="3298"/>
        <end position="3324"/>
    </location>
</feature>
<accession>A0AAV1H6W5</accession>
<keyword evidence="4" id="KW-0677">Repeat</keyword>
<feature type="region of interest" description="Disordered" evidence="8">
    <location>
        <begin position="3845"/>
        <end position="3900"/>
    </location>
</feature>
<dbReference type="Pfam" id="PF02010">
    <property type="entry name" value="REJ"/>
    <property type="match status" value="1"/>
</dbReference>
<keyword evidence="5 9" id="KW-1133">Transmembrane helix</keyword>
<evidence type="ECO:0000313" key="15">
    <source>
        <dbReference type="EMBL" id="CAJ1081176.1"/>
    </source>
</evidence>
<name>A0AAV1H6W5_XYRNO</name>
<feature type="domain" description="PKD" evidence="12">
    <location>
        <begin position="1467"/>
        <end position="1529"/>
    </location>
</feature>
<sequence>MKLWIFSVVLISALGEESPCPKGGRIHLANQKCYWLSEMASSWIEALNSCKDTKRGDLADADSLELQTFIFYSFPVRSTVWVWLKGSEEADSDQAKDIESWETTASVAQMLCAQMALGIQGEWRKAPCSEQHLYLCEREVNEPVLSEDSYLIGVVFMTGIYPHTQIRPLTKFPDIGQLTVEMQLFPGIWFSHAGQLKSVDLVVQPSTTSSLARVQILRPYCNPNQHLVPPGCSSLLNPFSCCSAVPLCNTTGGCSRGQYWCHLLEACVCTACPCSPYDSAAGNRGFVLPPRYPMSPPFFHLVAELPLRINPSSDHRILNVLLPDQAITVYPDDIVAIQHTRSYGSFLHCLNSKVSGKSPWRQSYLSLQGTEWGSWWERGVSSLPKEGQWVDGVVCDLKMLYKDDLPRGTQYDDTSGFTQRDPTTAPSVWALTNTPALRGGFELTVIHPVPDQNNEIHVQTNVPTLVVVKVLSGENVRSSWSAPVHQTGVTFSPYCPEEVTEFLSDCKSQSHDFWFSSVTLVMPSEGDQTLDINVTNAVSSQSISLRIWSYQAVTGLSVEPQRCWRMLVDTPQLFVAKVESGTSVKFTWVIDDLDLFAHEGQSYSVVFKKPAEYMLKVKASNPVSSQNQQVFLTADEITPMDEPEFMLLREVVAVDATHLYSLRVKVHVSLPVNVRWDFGDGSREVIHTHSAPCLTMPSGLKRQQRDVYVQDTVNYTYSSSDDFKLHIQVSNQYNYVDAFMKICVRPKLIHLLVSSSLPVPHVKEPLFLEVSPEPFSHAIIYTWDFGDGSKTIQSNNHKVNHSFTSAGVYNITVCANNTLSALTHSLTVEVMEEISGLTLSYSRPAEINSPVDFRATVAAGTSLIWKFNFGDGSLQENLRNGSVSHIYKSPGNYTVYVTVLNSVSQALQSVSIEVYRLALSGVLPTECVMSGKGVQLSALVNGDASFLTFHWLIGDGSSLTVVRGQPTVIHRFQNQGSYPVGLTVISSVTSVSFNATLCVEQEITNVRVQSSSEVCAAGEEVCFQALVSPEQIRGCSFTWFQSPSDLMTRTENSQQCFTFKEEGVQEVTVIASNTVSNMTAKAGVNIQNPVGQLSVVHDSPGETLTVNKSVSFWVSSCTGSNVSVLWDFGDGTPVEQKQNTTHAFTSEGYFIITTTAFNTISRQSVTLKVNVLLPESDLSLYTDQPYSAVGEETLISAESRAISSTNYYYWSIDGVPSTTQGTNQFRFAFSKPGVFRVQVAAQDRVSRSEAGILIEVFERIEGLQIECQSVTDMKYVPTEEGLKFVASVTKGSNLTYYWLVTQTETNKDILGNGGSFYMIAESPGEVLVQVRASNKLGEVSSSVSLVAVERVVITQTTEQPNTVAAGKLVNISVSVLSGSDLQFLWQINSDVSPLQTNVPFLLHTFVNLGCCLVTVSAQNILSNSNVTMTFDIQEEVKEVDFEIEGKKLPFFIPSNAAVQLHGLIHKGNDLIWKWRIGSHNSRVSSVTNQTFIYTFPHAGIYQVSLNVSNQINWQHVSHSVMVLDAVEGLMVNISKSSVCTGEEVTFNPVVSKGSNVSFVMTFQNKDWTHSHSISKGQFTISSLPAGTILVRVTAINQVSSAEVTSRVHVTEQIQNLQLMNCSADLEALKGVQFKAEAQCGLPVTYTWIFFLEGSEPTQLTGQEVTFTPLHSGLLSLSVTATSGVCSMTLNNTSTVHWPLKQADIISSSERIFVGHRVMFTAAGNGWSNILYLWDFGDSSETLQTVESTHNHTYYNPGKYSVVVKASNRVSCVSAQLQVEVEELLCSLPQVSLIQGQSTIFGCRPNYFEARVDNSCSVYKTKYLWEVLEESDCVEVQVHPKSKFNSSSPLLLIPKHSLDVGQYCVVFTVSLQGTPLMVRKSISVDVVHSPLVAVIQGGSHRLWSSLRDLVLDGSGSRDPDVETGEDRLQYHWTVTTVGADEPHLLEQHLSRGNSSRLTVSRAQLHPGTEYVFILTIQKAGRPSAQVNQTVTVCDTPLLPVSVECVSCSILSSNHKASYNTPIFLSGKCEQCGKKKTKYEWHAEDQSGVNLDLNEVSTSTERNSADLVLRSGVLQLSHCYTFILNVSQPSTGQWGSASLTVRPNNPPHGGLCELSPETRIHLLETLVIYNCSGWRNDENEVSQLLYTLQVSPCQQFDLKCPLLTLYRGTRSSYGALVPVGHSGQVGHPSFIMVTLLVEDYLGTKVLALNRTLTVENPSQLEVSSHWLRDKSQTELQALVYRGNSQEIIPYSIAIISQLNQMESGQTAEDLTDRRETRKHVIQALTSLPVSSLLDVDQISSALSLSTVAPREMVCSQCLEDVLKMVQKMIQVMEEQRDPGVLSAVERGRNILDIIGNSLAALSISPQQTLSSTLQPASTVFLDVLGHTGTLMRSLMHAHVRGEAPLLLSLSSSYLNTDGFFGDPSDLLCTHQSSRNKSKTSYCQFHIPTAFTTYLKSQQSEVVQVLFSVDADTGPSSFLAAADPPISTTLAAMELTTSRGQPIPIQGLEPEHAIQITLANKHPVGLNNQGGDGGVHESRNRTCPTITLPTKGQLSFRVIGVDGLDKNAGLFISFNFSHDTGSASVSLGRVRIEVGFAVLQTFESMNFITREWTLTFSAATTSTEEAIFLSPYLNRTNEPLLVNLTSSLVDNSSVHVSVCVFSSLCQYYSVNETRWSSEGLQPLDGSTLHSVRCRTRHLTLFGASMFVHPGAVILLPPSSGPVRNMVVGIICAILVLVHILMGLFTGKLDHLDSLRLSQVPLCGQPGLYHYRVLVKTGRRRGAGTTAHVGICLYGVTKSGSRHLQRVGAFQRGSLDQFHLETDDNLGEIWKIRIWHDNTGLDPSWYVQHVVVWDPQTDHMFFFLLEDWLSVDDLKTSGVEREVLASCPEELHQFQRVLFSQLMFGMVEYHLWLSLWGRPAHNRFTRCQRVTCSALVLHLYMALGALWYSAVGTEGHRGPVSTQLLLNMETIAVGFFVALLVFPLHCLLCFLFRKCNSQVVKEISAPSSPVCHSEEICSPSLLSFPDSSGPVQESAFSLVESELLDSSILDFWATSGLVAQTDDRANQGETWQSCDSLLSLPVDPCLTKTSPPKQLSLSETSPTVGPSHQLRRRKALMQPCRSSSSPTVPTTASRSLVCTDPLSKGIFSSLQSPTTPGSKVSASNTNSVQTYSHNLTTLLTLSEEDLLMSIAAASEDAANVTNSNSDSGWDSPRTTSLLSHTWSSSWSQQSEEKLFFGDVHKPDPLSCPSLTAAGLQKCPSVLSVDSVASTFLPNLSTESSHSCSSTRIGVARGKPGWLLPHWVLCVIYPMVSLLLGTCLTVVGVYGSYMSRTVVTMWLISVLSAFFSSALLLEPLKVCIQSLISTTLWRPVDPEVEEQLALESTVVRASREHGGNVRPPCGYGLLQAKEEARKVRALQSLMRQCVCQLFFLLLVLMVNYQDSMERRQGRLLHLAVRHQLHSAPVGVHNLTSLKDWSDAEQWINHTLVPHLHQSPSLQLVGLPQLQYTLALSPLASYFWVDHNATNNLHEPERSKKQLKSLSIHFTLAHRESAIFLCVSIHLDWAQTHQVTPFLSIHPFLIPSTQHGLDLQTALMVLLLISGLLLLFGELRSISAESAGCLYHSLFQLFLALLSLATAILYFCFLSLATSSVSKPWSYPNDSIDLHSAAHLSQMCSQCAAVLLTLLVLQLLGAFRFVQRWVVLGRVLQRAWRELWALAVLLLLLLLLCTHLRNILFSDSLEGSLTAYQSRVSVLSLLCSRKTRQRVYRVHTILGPFYGLLIVIGGLWLLARLCGAVLIHAYRAEQAELYRPAIGPQDYEMVEFFIKRLKLWMGLTKAKEFRHRVKFEGMDMSPSRSSQDSRLSTRSPVLSSPYSPSICSSSSPQRPLSSALSVRSEDSSVSESGTSVQPYFDHLLPCVTSLLSHFDQVNQITEDIYDLEKKLEEAQTKRRERLRSDNPKRSEKIGDLANPTILETGEGEHRKAGFFYSRPRVSLPSALAVTPYKVQNSSASTCIFPRTRSAHSESDSVPYQLQLSRNHHTFEAASEDCGSHPAASPGFIKSNRRRAWHSGSSCSADAVQRSFLTQAGVSTCGSRGEDAVLTKSRPSSEQGMTSNIRDGVPVRRKAWISEQLETEIH</sequence>
<dbReference type="Pfam" id="PF00059">
    <property type="entry name" value="Lectin_C"/>
    <property type="match status" value="1"/>
</dbReference>
<dbReference type="PANTHER" id="PTHR46730:SF2">
    <property type="entry name" value="POLYCYSTIN-1 ISOFORM X1"/>
    <property type="match status" value="1"/>
</dbReference>
<dbReference type="PROSITE" id="PS50041">
    <property type="entry name" value="C_TYPE_LECTIN_2"/>
    <property type="match status" value="1"/>
</dbReference>
<comment type="subcellular location">
    <subcellularLocation>
        <location evidence="1">Membrane</location>
        <topology evidence="1">Multi-pass membrane protein</topology>
    </subcellularLocation>
</comment>
<dbReference type="CDD" id="cd00146">
    <property type="entry name" value="PKD"/>
    <property type="match status" value="6"/>
</dbReference>
<dbReference type="Gene3D" id="2.60.60.20">
    <property type="entry name" value="PLAT/LH2 domain"/>
    <property type="match status" value="1"/>
</dbReference>
<feature type="domain" description="PKD" evidence="12">
    <location>
        <begin position="781"/>
        <end position="837"/>
    </location>
</feature>
<gene>
    <name evidence="15" type="ORF">XNOV1_A013286</name>
</gene>
<evidence type="ECO:0000256" key="10">
    <source>
        <dbReference type="SAM" id="SignalP"/>
    </source>
</evidence>
<evidence type="ECO:0000259" key="13">
    <source>
        <dbReference type="PROSITE" id="PS50095"/>
    </source>
</evidence>
<dbReference type="PROSITE" id="PS50095">
    <property type="entry name" value="PLAT"/>
    <property type="match status" value="1"/>
</dbReference>
<dbReference type="SMART" id="SM00034">
    <property type="entry name" value="CLECT"/>
    <property type="match status" value="1"/>
</dbReference>
<feature type="domain" description="REJ" evidence="14">
    <location>
        <begin position="1785"/>
        <end position="2469"/>
    </location>
</feature>
<feature type="transmembrane region" description="Helical" evidence="9">
    <location>
        <begin position="3663"/>
        <end position="3689"/>
    </location>
</feature>
<feature type="region of interest" description="Disordered" evidence="8">
    <location>
        <begin position="4087"/>
        <end position="4112"/>
    </location>
</feature>
<feature type="domain" description="PKD" evidence="12">
    <location>
        <begin position="934"/>
        <end position="1006"/>
    </location>
</feature>
<dbReference type="InterPro" id="IPR002859">
    <property type="entry name" value="PKD/REJ-like"/>
</dbReference>
<dbReference type="Pfam" id="PF08016">
    <property type="entry name" value="PKD_channel"/>
    <property type="match status" value="1"/>
</dbReference>
<dbReference type="Proteomes" id="UP001178508">
    <property type="component" value="Chromosome 19"/>
</dbReference>
<dbReference type="PROSITE" id="PS51111">
    <property type="entry name" value="REJ"/>
    <property type="match status" value="1"/>
</dbReference>
<dbReference type="GO" id="GO:0005886">
    <property type="term" value="C:plasma membrane"/>
    <property type="evidence" value="ECO:0007669"/>
    <property type="project" value="TreeGrafter"/>
</dbReference>
<dbReference type="InterPro" id="IPR035986">
    <property type="entry name" value="PKD_dom_sf"/>
</dbReference>
<feature type="transmembrane region" description="Helical" evidence="9">
    <location>
        <begin position="2722"/>
        <end position="2742"/>
    </location>
</feature>
<dbReference type="InterPro" id="IPR000434">
    <property type="entry name" value="PC1"/>
</dbReference>
<evidence type="ECO:0000256" key="6">
    <source>
        <dbReference type="ARBA" id="ARBA00023136"/>
    </source>
</evidence>
<comment type="similarity">
    <text evidence="2">Belongs to the polycystin family.</text>
</comment>
<dbReference type="PANTHER" id="PTHR46730">
    <property type="entry name" value="POLYCYSTIN-1"/>
    <property type="match status" value="1"/>
</dbReference>
<dbReference type="InterPro" id="IPR013122">
    <property type="entry name" value="PKD1_2_channel"/>
</dbReference>
<dbReference type="PRINTS" id="PR00500">
    <property type="entry name" value="POLYCYSTIN1"/>
</dbReference>
<reference evidence="15" key="1">
    <citation type="submission" date="2023-08" db="EMBL/GenBank/DDBJ databases">
        <authorList>
            <person name="Alioto T."/>
            <person name="Alioto T."/>
            <person name="Gomez Garrido J."/>
        </authorList>
    </citation>
    <scope>NUCLEOTIDE SEQUENCE</scope>
</reference>
<dbReference type="SUPFAM" id="SSF49299">
    <property type="entry name" value="PKD domain"/>
    <property type="match status" value="7"/>
</dbReference>
<evidence type="ECO:0000259" key="11">
    <source>
        <dbReference type="PROSITE" id="PS50041"/>
    </source>
</evidence>
<feature type="domain" description="PKD" evidence="12">
    <location>
        <begin position="859"/>
        <end position="914"/>
    </location>
</feature>
<evidence type="ECO:0000259" key="14">
    <source>
        <dbReference type="PROSITE" id="PS51111"/>
    </source>
</evidence>
<dbReference type="InterPro" id="IPR000203">
    <property type="entry name" value="GPS"/>
</dbReference>
<dbReference type="SUPFAM" id="SSF49723">
    <property type="entry name" value="Lipase/lipooxygenase domain (PLAT/LH2 domain)"/>
    <property type="match status" value="1"/>
</dbReference>
<dbReference type="PROSITE" id="PS50093">
    <property type="entry name" value="PKD"/>
    <property type="match status" value="7"/>
</dbReference>
<evidence type="ECO:0000256" key="3">
    <source>
        <dbReference type="ARBA" id="ARBA00022692"/>
    </source>
</evidence>
<feature type="chain" id="PRO_5043707254" evidence="10">
    <location>
        <begin position="16"/>
        <end position="4131"/>
    </location>
</feature>
<evidence type="ECO:0000256" key="5">
    <source>
        <dbReference type="ARBA" id="ARBA00022989"/>
    </source>
</evidence>
<feature type="compositionally biased region" description="Low complexity" evidence="8">
    <location>
        <begin position="3847"/>
        <end position="3900"/>
    </location>
</feature>
<dbReference type="InterPro" id="IPR022409">
    <property type="entry name" value="PKD/Chitinase_dom"/>
</dbReference>
<dbReference type="InterPro" id="IPR014010">
    <property type="entry name" value="REJ_dom"/>
</dbReference>
<evidence type="ECO:0000256" key="7">
    <source>
        <dbReference type="PROSITE-ProRule" id="PRU00152"/>
    </source>
</evidence>
<feature type="domain" description="C-type lectin" evidence="11">
    <location>
        <begin position="29"/>
        <end position="137"/>
    </location>
</feature>
<feature type="signal peptide" evidence="10">
    <location>
        <begin position="1"/>
        <end position="15"/>
    </location>
</feature>
<dbReference type="InterPro" id="IPR036392">
    <property type="entry name" value="PLAT/LH2_dom_sf"/>
</dbReference>
<keyword evidence="6 9" id="KW-0472">Membrane</keyword>
<dbReference type="InterPro" id="IPR016187">
    <property type="entry name" value="CTDL_fold"/>
</dbReference>
<feature type="domain" description="PKD" evidence="12">
    <location>
        <begin position="1700"/>
        <end position="1787"/>
    </location>
</feature>
<keyword evidence="16" id="KW-1185">Reference proteome</keyword>
<dbReference type="CDD" id="cd00037">
    <property type="entry name" value="CLECT"/>
    <property type="match status" value="1"/>
</dbReference>
<evidence type="ECO:0000259" key="12">
    <source>
        <dbReference type="PROSITE" id="PS50093"/>
    </source>
</evidence>
<dbReference type="SMART" id="SM00303">
    <property type="entry name" value="GPS"/>
    <property type="match status" value="1"/>
</dbReference>
<dbReference type="Pfam" id="PF00801">
    <property type="entry name" value="PKD"/>
    <property type="match status" value="9"/>
</dbReference>
<feature type="compositionally biased region" description="Polar residues" evidence="8">
    <location>
        <begin position="3085"/>
        <end position="3102"/>
    </location>
</feature>
<dbReference type="GO" id="GO:0005929">
    <property type="term" value="C:cilium"/>
    <property type="evidence" value="ECO:0007669"/>
    <property type="project" value="UniProtKB-ARBA"/>
</dbReference>
<dbReference type="GO" id="GO:0006816">
    <property type="term" value="P:calcium ion transport"/>
    <property type="evidence" value="ECO:0007669"/>
    <property type="project" value="TreeGrafter"/>
</dbReference>
<dbReference type="Gene3D" id="3.10.100.10">
    <property type="entry name" value="Mannose-Binding Protein A, subunit A"/>
    <property type="match status" value="1"/>
</dbReference>
<dbReference type="InterPro" id="IPR001304">
    <property type="entry name" value="C-type_lectin-like"/>
</dbReference>
<feature type="domain" description="PKD" evidence="12">
    <location>
        <begin position="1118"/>
        <end position="1178"/>
    </location>
</feature>
<organism evidence="15 16">
    <name type="scientific">Xyrichtys novacula</name>
    <name type="common">Pearly razorfish</name>
    <name type="synonym">Hemipteronotus novacula</name>
    <dbReference type="NCBI Taxonomy" id="13765"/>
    <lineage>
        <taxon>Eukaryota</taxon>
        <taxon>Metazoa</taxon>
        <taxon>Chordata</taxon>
        <taxon>Craniata</taxon>
        <taxon>Vertebrata</taxon>
        <taxon>Euteleostomi</taxon>
        <taxon>Actinopterygii</taxon>
        <taxon>Neopterygii</taxon>
        <taxon>Teleostei</taxon>
        <taxon>Neoteleostei</taxon>
        <taxon>Acanthomorphata</taxon>
        <taxon>Eupercaria</taxon>
        <taxon>Labriformes</taxon>
        <taxon>Labridae</taxon>
        <taxon>Xyrichtys</taxon>
    </lineage>
</organism>
<feature type="region of interest" description="Disordered" evidence="8">
    <location>
        <begin position="3085"/>
        <end position="3130"/>
    </location>
</feature>
<feature type="compositionally biased region" description="Low complexity" evidence="8">
    <location>
        <begin position="3117"/>
        <end position="3130"/>
    </location>
</feature>
<feature type="transmembrane region" description="Helical" evidence="9">
    <location>
        <begin position="3330"/>
        <end position="3348"/>
    </location>
</feature>
<dbReference type="SMART" id="SM00089">
    <property type="entry name" value="PKD"/>
    <property type="match status" value="14"/>
</dbReference>
<feature type="compositionally biased region" description="Polar residues" evidence="8">
    <location>
        <begin position="4098"/>
        <end position="4110"/>
    </location>
</feature>
<dbReference type="FunFam" id="2.60.60.20:FF:000012">
    <property type="entry name" value="polycystin-1 isoform X2"/>
    <property type="match status" value="1"/>
</dbReference>
<evidence type="ECO:0000256" key="4">
    <source>
        <dbReference type="ARBA" id="ARBA00022737"/>
    </source>
</evidence>
<feature type="transmembrane region" description="Helical" evidence="9">
    <location>
        <begin position="3623"/>
        <end position="3643"/>
    </location>
</feature>
<feature type="transmembrane region" description="Helical" evidence="9">
    <location>
        <begin position="3585"/>
        <end position="3602"/>
    </location>
</feature>
<feature type="transmembrane region" description="Helical" evidence="9">
    <location>
        <begin position="2926"/>
        <end position="2946"/>
    </location>
</feature>
<dbReference type="InterPro" id="IPR013783">
    <property type="entry name" value="Ig-like_fold"/>
</dbReference>
<evidence type="ECO:0000256" key="1">
    <source>
        <dbReference type="ARBA" id="ARBA00004141"/>
    </source>
</evidence>
<dbReference type="InterPro" id="IPR000601">
    <property type="entry name" value="PKD_dom"/>
</dbReference>
<keyword evidence="3 9" id="KW-0812">Transmembrane</keyword>
<evidence type="ECO:0000313" key="16">
    <source>
        <dbReference type="Proteomes" id="UP001178508"/>
    </source>
</evidence>
<dbReference type="Gene3D" id="2.60.40.10">
    <property type="entry name" value="Immunoglobulins"/>
    <property type="match status" value="6"/>
</dbReference>
<dbReference type="EMBL" id="OY660882">
    <property type="protein sequence ID" value="CAJ1081176.1"/>
    <property type="molecule type" value="Genomic_DNA"/>
</dbReference>
<feature type="transmembrane region" description="Helical" evidence="9">
    <location>
        <begin position="3771"/>
        <end position="3796"/>
    </location>
</feature>
<dbReference type="GO" id="GO:0005261">
    <property type="term" value="F:monoatomic cation channel activity"/>
    <property type="evidence" value="ECO:0007669"/>
    <property type="project" value="TreeGrafter"/>
</dbReference>
<dbReference type="InterPro" id="IPR001024">
    <property type="entry name" value="PLAT/LH2_dom"/>
</dbReference>
<dbReference type="SUPFAM" id="SSF56436">
    <property type="entry name" value="C-type lectin-like"/>
    <property type="match status" value="1"/>
</dbReference>
<keyword evidence="10" id="KW-0732">Signal</keyword>
<dbReference type="Pfam" id="PF01477">
    <property type="entry name" value="PLAT"/>
    <property type="match status" value="1"/>
</dbReference>
<evidence type="ECO:0000256" key="2">
    <source>
        <dbReference type="ARBA" id="ARBA00007200"/>
    </source>
</evidence>
<feature type="domain" description="PLAT" evidence="13">
    <location>
        <begin position="2765"/>
        <end position="2879"/>
    </location>
</feature>